<dbReference type="OrthoDB" id="194443at2759"/>
<dbReference type="RefSeq" id="XP_016217605.1">
    <property type="nucleotide sequence ID" value="XM_016354593.1"/>
</dbReference>
<dbReference type="InParanoid" id="A0A0D1XY42"/>
<reference evidence="2 3" key="1">
    <citation type="submission" date="2015-01" db="EMBL/GenBank/DDBJ databases">
        <title>The Genome Sequence of Ochroconis gallopava CBS43764.</title>
        <authorList>
            <consortium name="The Broad Institute Genomics Platform"/>
            <person name="Cuomo C."/>
            <person name="de Hoog S."/>
            <person name="Gorbushina A."/>
            <person name="Stielow B."/>
            <person name="Teixiera M."/>
            <person name="Abouelleil A."/>
            <person name="Chapman S.B."/>
            <person name="Priest M."/>
            <person name="Young S.K."/>
            <person name="Wortman J."/>
            <person name="Nusbaum C."/>
            <person name="Birren B."/>
        </authorList>
    </citation>
    <scope>NUCLEOTIDE SEQUENCE [LARGE SCALE GENOMIC DNA]</scope>
    <source>
        <strain evidence="2 3">CBS 43764</strain>
    </source>
</reference>
<gene>
    <name evidence="2" type="ORF">PV09_01666</name>
</gene>
<dbReference type="InterPro" id="IPR000210">
    <property type="entry name" value="BTB/POZ_dom"/>
</dbReference>
<accession>A0A0D1XY42</accession>
<name>A0A0D1XY42_9PEZI</name>
<keyword evidence="3" id="KW-1185">Reference proteome</keyword>
<dbReference type="HOGENOM" id="CLU_071623_0_0_1"/>
<dbReference type="SMART" id="SM00225">
    <property type="entry name" value="BTB"/>
    <property type="match status" value="1"/>
</dbReference>
<evidence type="ECO:0000313" key="3">
    <source>
        <dbReference type="Proteomes" id="UP000053259"/>
    </source>
</evidence>
<evidence type="ECO:0000313" key="2">
    <source>
        <dbReference type="EMBL" id="KIW07736.1"/>
    </source>
</evidence>
<organism evidence="2 3">
    <name type="scientific">Verruconis gallopava</name>
    <dbReference type="NCBI Taxonomy" id="253628"/>
    <lineage>
        <taxon>Eukaryota</taxon>
        <taxon>Fungi</taxon>
        <taxon>Dikarya</taxon>
        <taxon>Ascomycota</taxon>
        <taxon>Pezizomycotina</taxon>
        <taxon>Dothideomycetes</taxon>
        <taxon>Pleosporomycetidae</taxon>
        <taxon>Venturiales</taxon>
        <taxon>Sympoventuriaceae</taxon>
        <taxon>Verruconis</taxon>
    </lineage>
</organism>
<dbReference type="Gene3D" id="3.30.710.10">
    <property type="entry name" value="Potassium Channel Kv1.1, Chain A"/>
    <property type="match status" value="1"/>
</dbReference>
<evidence type="ECO:0000259" key="1">
    <source>
        <dbReference type="PROSITE" id="PS50097"/>
    </source>
</evidence>
<dbReference type="Proteomes" id="UP000053259">
    <property type="component" value="Unassembled WGS sequence"/>
</dbReference>
<dbReference type="InterPro" id="IPR011333">
    <property type="entry name" value="SKP1/BTB/POZ_sf"/>
</dbReference>
<dbReference type="AlphaFoldDB" id="A0A0D1XY42"/>
<dbReference type="VEuPathDB" id="FungiDB:PV09_01666"/>
<dbReference type="EMBL" id="KN847532">
    <property type="protein sequence ID" value="KIW07736.1"/>
    <property type="molecule type" value="Genomic_DNA"/>
</dbReference>
<dbReference type="GeneID" id="27309639"/>
<sequence>MVTPAAGPAGSIVPNASMTTILAGESGKPFKILTDLLTSRSPYFRELFGTPARRHSMTNFPITRELPEASDATLAFPELNEFAFALFNMWLYGGQLSGPSNCHTVQHYLGLYVLATRFQIEKLENEVMDLIRAYHRGSNSSCPPYRLEYIYENTSGPNKMREFLVSATAYHIVAEGSMTNVMRNVLGHGGELTMDFVDSLIKVKTGESVGVWKEKDCAWHKHIETRPCQRSGSEE</sequence>
<proteinExistence type="predicted"/>
<feature type="domain" description="BTB" evidence="1">
    <location>
        <begin position="17"/>
        <end position="100"/>
    </location>
</feature>
<protein>
    <recommendedName>
        <fullName evidence="1">BTB domain-containing protein</fullName>
    </recommendedName>
</protein>
<dbReference type="PROSITE" id="PS50097">
    <property type="entry name" value="BTB"/>
    <property type="match status" value="1"/>
</dbReference>